<organism evidence="1 2">
    <name type="scientific">Paramecium octaurelia</name>
    <dbReference type="NCBI Taxonomy" id="43137"/>
    <lineage>
        <taxon>Eukaryota</taxon>
        <taxon>Sar</taxon>
        <taxon>Alveolata</taxon>
        <taxon>Ciliophora</taxon>
        <taxon>Intramacronucleata</taxon>
        <taxon>Oligohymenophorea</taxon>
        <taxon>Peniculida</taxon>
        <taxon>Parameciidae</taxon>
        <taxon>Paramecium</taxon>
    </lineage>
</organism>
<gene>
    <name evidence="1" type="ORF">POCTA_138.1.T0510159</name>
</gene>
<comment type="caution">
    <text evidence="1">The sequence shown here is derived from an EMBL/GenBank/DDBJ whole genome shotgun (WGS) entry which is preliminary data.</text>
</comment>
<accession>A0A8S1UUL0</accession>
<proteinExistence type="predicted"/>
<dbReference type="AlphaFoldDB" id="A0A8S1UUL0"/>
<reference evidence="1" key="1">
    <citation type="submission" date="2021-01" db="EMBL/GenBank/DDBJ databases">
        <authorList>
            <consortium name="Genoscope - CEA"/>
            <person name="William W."/>
        </authorList>
    </citation>
    <scope>NUCLEOTIDE SEQUENCE</scope>
</reference>
<sequence length="188" mass="22257">MLRQNEIDYQREKYIGNEGTFLDSGLKNEKKNILIKQTYEERSFSYGVYQDEESDQNTIDKDIWLHISNMDKLDKKENFTITEKIKELIITVKSANMRLIFIENEVQKRRLQQLVSYCMTIGDKTKYFTILLTLKHHIKLNGTLLFNGYQNLLNMDVIQVLKQLDSKATKIPPIPITNKINRQCKYQN</sequence>
<evidence type="ECO:0000313" key="1">
    <source>
        <dbReference type="EMBL" id="CAD8168184.1"/>
    </source>
</evidence>
<evidence type="ECO:0000313" key="2">
    <source>
        <dbReference type="Proteomes" id="UP000683925"/>
    </source>
</evidence>
<dbReference type="OrthoDB" id="3633556at2759"/>
<keyword evidence="2" id="KW-1185">Reference proteome</keyword>
<dbReference type="Proteomes" id="UP000683925">
    <property type="component" value="Unassembled WGS sequence"/>
</dbReference>
<dbReference type="EMBL" id="CAJJDP010000051">
    <property type="protein sequence ID" value="CAD8168184.1"/>
    <property type="molecule type" value="Genomic_DNA"/>
</dbReference>
<name>A0A8S1UUL0_PAROT</name>
<protein>
    <submittedName>
        <fullName evidence="1">Uncharacterized protein</fullName>
    </submittedName>
</protein>